<dbReference type="AlphaFoldDB" id="A0AAV7WZ51"/>
<organism evidence="2 3">
    <name type="scientific">Megalurothrips usitatus</name>
    <name type="common">bean blossom thrips</name>
    <dbReference type="NCBI Taxonomy" id="439358"/>
    <lineage>
        <taxon>Eukaryota</taxon>
        <taxon>Metazoa</taxon>
        <taxon>Ecdysozoa</taxon>
        <taxon>Arthropoda</taxon>
        <taxon>Hexapoda</taxon>
        <taxon>Insecta</taxon>
        <taxon>Pterygota</taxon>
        <taxon>Neoptera</taxon>
        <taxon>Paraneoptera</taxon>
        <taxon>Thysanoptera</taxon>
        <taxon>Terebrantia</taxon>
        <taxon>Thripoidea</taxon>
        <taxon>Thripidae</taxon>
        <taxon>Megalurothrips</taxon>
    </lineage>
</organism>
<gene>
    <name evidence="2" type="ORF">ONE63_011503</name>
</gene>
<protein>
    <submittedName>
        <fullName evidence="2">Uncharacterized protein</fullName>
    </submittedName>
</protein>
<dbReference type="EMBL" id="JAPTSV010000844">
    <property type="protein sequence ID" value="KAJ1518890.1"/>
    <property type="molecule type" value="Genomic_DNA"/>
</dbReference>
<evidence type="ECO:0000313" key="3">
    <source>
        <dbReference type="Proteomes" id="UP001075354"/>
    </source>
</evidence>
<reference evidence="2" key="1">
    <citation type="submission" date="2022-12" db="EMBL/GenBank/DDBJ databases">
        <title>Chromosome-level genome assembly of the bean flower thrips Megalurothrips usitatus.</title>
        <authorList>
            <person name="Ma L."/>
            <person name="Liu Q."/>
            <person name="Li H."/>
            <person name="Cai W."/>
        </authorList>
    </citation>
    <scope>NUCLEOTIDE SEQUENCE</scope>
    <source>
        <strain evidence="2">Cailab_2022a</strain>
    </source>
</reference>
<comment type="caution">
    <text evidence="2">The sequence shown here is derived from an EMBL/GenBank/DDBJ whole genome shotgun (WGS) entry which is preliminary data.</text>
</comment>
<feature type="chain" id="PRO_5043372758" evidence="1">
    <location>
        <begin position="26"/>
        <end position="72"/>
    </location>
</feature>
<evidence type="ECO:0000256" key="1">
    <source>
        <dbReference type="SAM" id="SignalP"/>
    </source>
</evidence>
<evidence type="ECO:0000313" key="2">
    <source>
        <dbReference type="EMBL" id="KAJ1518890.1"/>
    </source>
</evidence>
<dbReference type="Proteomes" id="UP001075354">
    <property type="component" value="Unassembled WGS sequence"/>
</dbReference>
<accession>A0AAV7WZ51</accession>
<keyword evidence="1" id="KW-0732">Signal</keyword>
<feature type="signal peptide" evidence="1">
    <location>
        <begin position="1"/>
        <end position="25"/>
    </location>
</feature>
<keyword evidence="3" id="KW-1185">Reference proteome</keyword>
<sequence length="72" mass="8207">MWWPNISSLLRLCVLLWVGAAVCSAYDAEDAALDKSIAELQKRIECKLAAFHKSDGSYEKCQKMHVTKIRKH</sequence>
<name>A0AAV7WZ51_9NEOP</name>
<proteinExistence type="predicted"/>